<evidence type="ECO:0000313" key="1">
    <source>
        <dbReference type="EMBL" id="KAF7824270.1"/>
    </source>
</evidence>
<proteinExistence type="predicted"/>
<gene>
    <name evidence="1" type="ORF">G2W53_022414</name>
</gene>
<organism evidence="1 2">
    <name type="scientific">Senna tora</name>
    <dbReference type="NCBI Taxonomy" id="362788"/>
    <lineage>
        <taxon>Eukaryota</taxon>
        <taxon>Viridiplantae</taxon>
        <taxon>Streptophyta</taxon>
        <taxon>Embryophyta</taxon>
        <taxon>Tracheophyta</taxon>
        <taxon>Spermatophyta</taxon>
        <taxon>Magnoliopsida</taxon>
        <taxon>eudicotyledons</taxon>
        <taxon>Gunneridae</taxon>
        <taxon>Pentapetalae</taxon>
        <taxon>rosids</taxon>
        <taxon>fabids</taxon>
        <taxon>Fabales</taxon>
        <taxon>Fabaceae</taxon>
        <taxon>Caesalpinioideae</taxon>
        <taxon>Cassia clade</taxon>
        <taxon>Senna</taxon>
    </lineage>
</organism>
<keyword evidence="2" id="KW-1185">Reference proteome</keyword>
<comment type="caution">
    <text evidence="1">The sequence shown here is derived from an EMBL/GenBank/DDBJ whole genome shotgun (WGS) entry which is preliminary data.</text>
</comment>
<dbReference type="Proteomes" id="UP000634136">
    <property type="component" value="Unassembled WGS sequence"/>
</dbReference>
<accession>A0A834WI44</accession>
<reference evidence="1" key="1">
    <citation type="submission" date="2020-09" db="EMBL/GenBank/DDBJ databases">
        <title>Genome-Enabled Discovery of Anthraquinone Biosynthesis in Senna tora.</title>
        <authorList>
            <person name="Kang S.-H."/>
            <person name="Pandey R.P."/>
            <person name="Lee C.-M."/>
            <person name="Sim J.-S."/>
            <person name="Jeong J.-T."/>
            <person name="Choi B.-S."/>
            <person name="Jung M."/>
            <person name="Ginzburg D."/>
            <person name="Zhao K."/>
            <person name="Won S.Y."/>
            <person name="Oh T.-J."/>
            <person name="Yu Y."/>
            <person name="Kim N.-H."/>
            <person name="Lee O.R."/>
            <person name="Lee T.-H."/>
            <person name="Bashyal P."/>
            <person name="Kim T.-S."/>
            <person name="Lee W.-H."/>
            <person name="Kawkins C."/>
            <person name="Kim C.-K."/>
            <person name="Kim J.S."/>
            <person name="Ahn B.O."/>
            <person name="Rhee S.Y."/>
            <person name="Sohng J.K."/>
        </authorList>
    </citation>
    <scope>NUCLEOTIDE SEQUENCE</scope>
    <source>
        <tissue evidence="1">Leaf</tissue>
    </source>
</reference>
<name>A0A834WI44_9FABA</name>
<evidence type="ECO:0000313" key="2">
    <source>
        <dbReference type="Proteomes" id="UP000634136"/>
    </source>
</evidence>
<dbReference type="EMBL" id="JAAIUW010000007">
    <property type="protein sequence ID" value="KAF7824270.1"/>
    <property type="molecule type" value="Genomic_DNA"/>
</dbReference>
<sequence>MKRFAGGRNSMLLPRAVEVATLDLASVSDCLLLGVLQIGQGRSVFVSSYQEMRSWLKKDYLNTGAYGKGKTIVGATDIPETSKWLEIGEKGRTTNVGLKKEDSSEVLDPAVTYSPFYRERGSRRLGDVNYCVHFYAGSMRDRIGMKISWGMI</sequence>
<protein>
    <submittedName>
        <fullName evidence="1">Uncharacterized protein</fullName>
    </submittedName>
</protein>
<dbReference type="AlphaFoldDB" id="A0A834WI44"/>